<sequence length="1276" mass="142620">MASSFPMGVVDPSKVMEFLGGLPEEQQDDLLNQVMREFDEPAEVSNPQEELIQRFKEMRATFVRPGGIFAERNIKAGSAYVKFTIDDAKPACVTRSLGRLTPMIAKELDLGTTHRGRYLCGWVAVDDAFSGISATSLLLEDVTGYLVEIAVYGLGDPSLPSYQRQSLMASRFPKGKPIVVFEPFYKIRLDGSLGIRVEEPTEIAPWQAVPTDLKTWKNLGNKFFSGLRSQNAACGALSCYERALQTVQPEAHSIAVLLNNIATCRFKLGDYSASIQLSGAAVHLNPCYFKGWLRLASALSEREVDNQGEAKVHDGVLVESVVAHTRKSLPDLTAQQDKLLENTLKHRALSSIAIPESSLKSYAKWCVSVTFPALVITEENVVGEKKDADAWRKLGSEKFGEEDYHAAEEFYRKGLASSLQCCCDVSLVLNNIAAVYLSLSRESGSAAGVSVGPRSDEIMPYPEAALLNCTVAGIVDPINYKAWSRRARCLDSLGFSEEECVADLESIRSNVESRALLAPSERVNEFDRGINADIQRRSKLSGDAKAVPQVSEVPTHIQREQRDAMRPETFSAAAWKQNPTKEDMFADMMNGETTDIDVYIAQMESFMNMSRFAYAASRSNQRQLPREMMMFLKHSPPQIHAEFPKHRGWPAGIDPVFARKVLYRAYLDACANPWVKALAMRDGTFFDMTNPADMIKRWHGTAAFQILREKSGSLRYGDIIDYREVQSDVFPAYDARIRSNFANNPNRPEVYIFGTTHIAIGFNDFSSLLAATLRDEVNTGMPLQFVGFEMSEFAVAKCKVVAQMLGSPNVSISSVMEVWLSSTWSDTTLKDFRKSVDEVLNKSARTQNENSKVLSYLKHWASKDPISSAKAQSEFFSTLEKYNQKTVSVLCSFRREIDRLDLVQYILTGEVRASPSVLDILQQEKVATANTEETGSKLSASKKKRNRKKKRTGPVPTSAPLVGSLTMWSVPPGAPPLEKVVAFNTVDFMNLLDAYAEREKHKKNSAEKLSVVDLFVIHILRNLQRLRDLMLANKLTIEVHYGVVKAVRGEGANDPENKKLLERIAAFRPYTISWSNVLDYFTPEDFHDLARRCSMHGDCLHYGYSMNWSTQVFGASIMDYDPEHDKSLIEMVLDSALGFQTESQMQSSMADMFKLSGLDKLLHVPFRDNPLNSTGYVLAAGYKRKWVDHFMKKGGLTMQSVERLGELCTRSNCGLQQGEMAMGMPSPLYRTSLTLYMSWCYDPTLRLQPANDPFAVGAATDTAMVTELMKNLRFKS</sequence>
<name>A0A6G0MTU9_9STRA</name>
<dbReference type="Proteomes" id="UP000488956">
    <property type="component" value="Unassembled WGS sequence"/>
</dbReference>
<evidence type="ECO:0000313" key="4">
    <source>
        <dbReference type="EMBL" id="KAE9080925.1"/>
    </source>
</evidence>
<accession>A0A6G0MTU9</accession>
<feature type="compositionally biased region" description="Basic residues" evidence="3">
    <location>
        <begin position="940"/>
        <end position="952"/>
    </location>
</feature>
<dbReference type="GO" id="GO:0016020">
    <property type="term" value="C:membrane"/>
    <property type="evidence" value="ECO:0007669"/>
    <property type="project" value="TreeGrafter"/>
</dbReference>
<protein>
    <submittedName>
        <fullName evidence="5">Uncharacterized protein</fullName>
    </submittedName>
</protein>
<organism evidence="5 6">
    <name type="scientific">Phytophthora fragariae</name>
    <dbReference type="NCBI Taxonomy" id="53985"/>
    <lineage>
        <taxon>Eukaryota</taxon>
        <taxon>Sar</taxon>
        <taxon>Stramenopiles</taxon>
        <taxon>Oomycota</taxon>
        <taxon>Peronosporomycetes</taxon>
        <taxon>Peronosporales</taxon>
        <taxon>Peronosporaceae</taxon>
        <taxon>Phytophthora</taxon>
    </lineage>
</organism>
<dbReference type="InterPro" id="IPR011990">
    <property type="entry name" value="TPR-like_helical_dom_sf"/>
</dbReference>
<dbReference type="EMBL" id="QXFX01002084">
    <property type="protein sequence ID" value="KAE9080925.1"/>
    <property type="molecule type" value="Genomic_DNA"/>
</dbReference>
<dbReference type="AlphaFoldDB" id="A0A6G0MTU9"/>
<evidence type="ECO:0000313" key="5">
    <source>
        <dbReference type="EMBL" id="KAE9180401.1"/>
    </source>
</evidence>
<evidence type="ECO:0000313" key="6">
    <source>
        <dbReference type="Proteomes" id="UP000476176"/>
    </source>
</evidence>
<dbReference type="InterPro" id="IPR047150">
    <property type="entry name" value="SGT"/>
</dbReference>
<dbReference type="EMBL" id="QXGC01002916">
    <property type="protein sequence ID" value="KAE9180401.1"/>
    <property type="molecule type" value="Genomic_DNA"/>
</dbReference>
<evidence type="ECO:0000256" key="3">
    <source>
        <dbReference type="SAM" id="MobiDB-lite"/>
    </source>
</evidence>
<dbReference type="PANTHER" id="PTHR45831">
    <property type="entry name" value="LD24721P"/>
    <property type="match status" value="1"/>
</dbReference>
<keyword evidence="2" id="KW-0802">TPR repeat</keyword>
<dbReference type="PANTHER" id="PTHR45831:SF2">
    <property type="entry name" value="LD24721P"/>
    <property type="match status" value="1"/>
</dbReference>
<dbReference type="GO" id="GO:0072380">
    <property type="term" value="C:TRC complex"/>
    <property type="evidence" value="ECO:0007669"/>
    <property type="project" value="TreeGrafter"/>
</dbReference>
<dbReference type="Proteomes" id="UP000476176">
    <property type="component" value="Unassembled WGS sequence"/>
</dbReference>
<evidence type="ECO:0000256" key="1">
    <source>
        <dbReference type="ARBA" id="ARBA00022737"/>
    </source>
</evidence>
<evidence type="ECO:0000313" key="7">
    <source>
        <dbReference type="Proteomes" id="UP000488956"/>
    </source>
</evidence>
<dbReference type="GO" id="GO:0006620">
    <property type="term" value="P:post-translational protein targeting to endoplasmic reticulum membrane"/>
    <property type="evidence" value="ECO:0007669"/>
    <property type="project" value="TreeGrafter"/>
</dbReference>
<reference evidence="6 7" key="1">
    <citation type="submission" date="2018-09" db="EMBL/GenBank/DDBJ databases">
        <title>Genomic investigation of the strawberry pathogen Phytophthora fragariae indicates pathogenicity is determined by transcriptional variation in three key races.</title>
        <authorList>
            <person name="Adams T.M."/>
            <person name="Armitage A.D."/>
            <person name="Sobczyk M.K."/>
            <person name="Bates H.J."/>
            <person name="Dunwell J.M."/>
            <person name="Nellist C.F."/>
            <person name="Harrison R.J."/>
        </authorList>
    </citation>
    <scope>NUCLEOTIDE SEQUENCE [LARGE SCALE GENOMIC DNA]</scope>
    <source>
        <strain evidence="5 6">BC-23</strain>
        <strain evidence="4 7">ONT-3</strain>
    </source>
</reference>
<proteinExistence type="predicted"/>
<comment type="caution">
    <text evidence="5">The sequence shown here is derived from an EMBL/GenBank/DDBJ whole genome shotgun (WGS) entry which is preliminary data.</text>
</comment>
<dbReference type="Gene3D" id="1.25.40.10">
    <property type="entry name" value="Tetratricopeptide repeat domain"/>
    <property type="match status" value="2"/>
</dbReference>
<evidence type="ECO:0000256" key="2">
    <source>
        <dbReference type="ARBA" id="ARBA00022803"/>
    </source>
</evidence>
<keyword evidence="1" id="KW-0677">Repeat</keyword>
<dbReference type="GO" id="GO:0060090">
    <property type="term" value="F:molecular adaptor activity"/>
    <property type="evidence" value="ECO:0007669"/>
    <property type="project" value="TreeGrafter"/>
</dbReference>
<feature type="region of interest" description="Disordered" evidence="3">
    <location>
        <begin position="931"/>
        <end position="958"/>
    </location>
</feature>
<gene>
    <name evidence="5" type="ORF">PF004_g24849</name>
    <name evidence="4" type="ORF">PF010_g22200</name>
</gene>
<dbReference type="SUPFAM" id="SSF48452">
    <property type="entry name" value="TPR-like"/>
    <property type="match status" value="1"/>
</dbReference>